<evidence type="ECO:0000313" key="2">
    <source>
        <dbReference type="EMBL" id="OWZ19850.1"/>
    </source>
</evidence>
<feature type="region of interest" description="Disordered" evidence="1">
    <location>
        <begin position="1"/>
        <end position="24"/>
    </location>
</feature>
<protein>
    <recommendedName>
        <fullName evidence="4">Eukaryotic/viral aspartic protease</fullName>
    </recommendedName>
</protein>
<dbReference type="InterPro" id="IPR021109">
    <property type="entry name" value="Peptidase_aspartic_dom_sf"/>
</dbReference>
<dbReference type="Gene3D" id="2.40.70.10">
    <property type="entry name" value="Acid Proteases"/>
    <property type="match status" value="1"/>
</dbReference>
<reference evidence="3" key="1">
    <citation type="submission" date="2017-03" db="EMBL/GenBank/DDBJ databases">
        <title>Phytopthora megakarya and P. palmivora, two closely related causual agents of cacao black pod achieved similar genome size and gene model numbers by different mechanisms.</title>
        <authorList>
            <person name="Ali S."/>
            <person name="Shao J."/>
            <person name="Larry D.J."/>
            <person name="Kronmiller B."/>
            <person name="Shen D."/>
            <person name="Strem M.D."/>
            <person name="Melnick R.L."/>
            <person name="Guiltinan M.J."/>
            <person name="Tyler B.M."/>
            <person name="Meinhardt L.W."/>
            <person name="Bailey B.A."/>
        </authorList>
    </citation>
    <scope>NUCLEOTIDE SEQUENCE [LARGE SCALE GENOMIC DNA]</scope>
    <source>
        <strain evidence="3">zdho120</strain>
    </source>
</reference>
<evidence type="ECO:0008006" key="4">
    <source>
        <dbReference type="Google" id="ProtNLM"/>
    </source>
</evidence>
<dbReference type="EMBL" id="NBNE01000393">
    <property type="protein sequence ID" value="OWZ19850.1"/>
    <property type="molecule type" value="Genomic_DNA"/>
</dbReference>
<feature type="region of interest" description="Disordered" evidence="1">
    <location>
        <begin position="439"/>
        <end position="459"/>
    </location>
</feature>
<gene>
    <name evidence="2" type="ORF">PHMEG_0005844</name>
</gene>
<comment type="caution">
    <text evidence="2">The sequence shown here is derived from an EMBL/GenBank/DDBJ whole genome shotgun (WGS) entry which is preliminary data.</text>
</comment>
<dbReference type="OrthoDB" id="106507at2759"/>
<keyword evidence="3" id="KW-1185">Reference proteome</keyword>
<evidence type="ECO:0000313" key="3">
    <source>
        <dbReference type="Proteomes" id="UP000198211"/>
    </source>
</evidence>
<dbReference type="AlphaFoldDB" id="A0A225WSA9"/>
<organism evidence="2 3">
    <name type="scientific">Phytophthora megakarya</name>
    <dbReference type="NCBI Taxonomy" id="4795"/>
    <lineage>
        <taxon>Eukaryota</taxon>
        <taxon>Sar</taxon>
        <taxon>Stramenopiles</taxon>
        <taxon>Oomycota</taxon>
        <taxon>Peronosporomycetes</taxon>
        <taxon>Peronosporales</taxon>
        <taxon>Peronosporaceae</taxon>
        <taxon>Phytophthora</taxon>
    </lineage>
</organism>
<dbReference type="Proteomes" id="UP000198211">
    <property type="component" value="Unassembled WGS sequence"/>
</dbReference>
<proteinExistence type="predicted"/>
<name>A0A225WSA9_9STRA</name>
<sequence>MNAYAEDPLAESSLSDDFQSKPSEDSDIAIRPEFCLKRGERYGWWHDLEQEENRKIALVHGAVNNFRFWGICEHGEFGLKLKLKFDKQISVSGLGGVPTSITANAEVKITLGPRVTYVVNVWVANIGGNIDILLGMTFMFSVGVRLCVKEGLVQLPGEETVLLSGRGLSDVKHVPDDPTARVPNVNAVVDRMDWKMKSVGCMLGKVINISNRIVTIAWRIEVAQVDENWFFPRAGRYVRVGTRRYRERQTLIYKILYPRKPRLESHNAWTTFRDGTTGRLNAELPVANLDDGSSTAWLRGSESDQISDSPSEVYDETIELHGITEVPISESEEVPDDQDSDEDEFCDSISVDDGFPDVHLGDIPKMEPKDDVFSDLPVSVMACTPVQQLELEYERAMRISAEELDLEPAVYIHEGSETLSQLREQLALLPDIEELSPKCDIDSADVGEPETSTPEDKRKLRAILKYH</sequence>
<evidence type="ECO:0000256" key="1">
    <source>
        <dbReference type="SAM" id="MobiDB-lite"/>
    </source>
</evidence>
<accession>A0A225WSA9</accession>